<dbReference type="Pfam" id="PF00335">
    <property type="entry name" value="Tetraspanin"/>
    <property type="match status" value="1"/>
</dbReference>
<name>A0A8C4Q274_EPTBU</name>
<feature type="transmembrane region" description="Helical" evidence="5">
    <location>
        <begin position="39"/>
        <end position="68"/>
    </location>
</feature>
<evidence type="ECO:0000256" key="1">
    <source>
        <dbReference type="ARBA" id="ARBA00004141"/>
    </source>
</evidence>
<evidence type="ECO:0000256" key="2">
    <source>
        <dbReference type="ARBA" id="ARBA00022692"/>
    </source>
</evidence>
<dbReference type="AlphaFoldDB" id="A0A8C4Q274"/>
<feature type="transmembrane region" description="Helical" evidence="5">
    <location>
        <begin position="12"/>
        <end position="33"/>
    </location>
</feature>
<protein>
    <submittedName>
        <fullName evidence="6">Tetraspanin 13</fullName>
    </submittedName>
</protein>
<comment type="subcellular location">
    <subcellularLocation>
        <location evidence="1">Membrane</location>
        <topology evidence="1">Multi-pass membrane protein</topology>
    </subcellularLocation>
</comment>
<dbReference type="Ensembl" id="ENSEBUT00000009392.1">
    <property type="protein sequence ID" value="ENSEBUP00000008878.1"/>
    <property type="gene ID" value="ENSEBUG00000005740.1"/>
</dbReference>
<evidence type="ECO:0000256" key="5">
    <source>
        <dbReference type="SAM" id="Phobius"/>
    </source>
</evidence>
<evidence type="ECO:0000313" key="6">
    <source>
        <dbReference type="Ensembl" id="ENSEBUP00000008878.1"/>
    </source>
</evidence>
<keyword evidence="2 5" id="KW-0812">Transmembrane</keyword>
<evidence type="ECO:0000313" key="7">
    <source>
        <dbReference type="Proteomes" id="UP000694388"/>
    </source>
</evidence>
<keyword evidence="7" id="KW-1185">Reference proteome</keyword>
<evidence type="ECO:0000256" key="3">
    <source>
        <dbReference type="ARBA" id="ARBA00022989"/>
    </source>
</evidence>
<reference evidence="6" key="1">
    <citation type="submission" date="2025-08" db="UniProtKB">
        <authorList>
            <consortium name="Ensembl"/>
        </authorList>
    </citation>
    <scope>IDENTIFICATION</scope>
</reference>
<proteinExistence type="predicted"/>
<dbReference type="InterPro" id="IPR018499">
    <property type="entry name" value="Tetraspanin/Peripherin"/>
</dbReference>
<accession>A0A8C4Q274</accession>
<keyword evidence="3 5" id="KW-1133">Transmembrane helix</keyword>
<evidence type="ECO:0000256" key="4">
    <source>
        <dbReference type="ARBA" id="ARBA00023136"/>
    </source>
</evidence>
<keyword evidence="4 5" id="KW-0472">Membrane</keyword>
<dbReference type="Proteomes" id="UP000694388">
    <property type="component" value="Unplaced"/>
</dbReference>
<sequence length="195" mass="21303">MVCGGFTCSRNVLCLLNTLYMMVGLLFVGIAAYGKGFGIISSLSLVGGIISVGIFLFIIGLIGLIGALRHHQVLLFFYMAVMVPMFVIELAVSCACLALPLSQEHANRTREDVQKNLHCCGFTNTTESPKCTRCPTTFSRICLMNIQKNPDFPPCLDVLRGSLDLVLRAAGIIGLLFSFLEVRFASEITLESWLS</sequence>
<feature type="transmembrane region" description="Helical" evidence="5">
    <location>
        <begin position="75"/>
        <end position="101"/>
    </location>
</feature>
<dbReference type="GeneTree" id="ENSGT00940000157010"/>
<dbReference type="GO" id="GO:0016020">
    <property type="term" value="C:membrane"/>
    <property type="evidence" value="ECO:0007669"/>
    <property type="project" value="UniProtKB-SubCell"/>
</dbReference>
<dbReference type="PRINTS" id="PR00259">
    <property type="entry name" value="TMFOUR"/>
</dbReference>
<reference evidence="6" key="2">
    <citation type="submission" date="2025-09" db="UniProtKB">
        <authorList>
            <consortium name="Ensembl"/>
        </authorList>
    </citation>
    <scope>IDENTIFICATION</scope>
</reference>
<dbReference type="OMA" id="TKQCLCA"/>
<organism evidence="6 7">
    <name type="scientific">Eptatretus burgeri</name>
    <name type="common">Inshore hagfish</name>
    <dbReference type="NCBI Taxonomy" id="7764"/>
    <lineage>
        <taxon>Eukaryota</taxon>
        <taxon>Metazoa</taxon>
        <taxon>Chordata</taxon>
        <taxon>Craniata</taxon>
        <taxon>Vertebrata</taxon>
        <taxon>Cyclostomata</taxon>
        <taxon>Myxini</taxon>
        <taxon>Myxiniformes</taxon>
        <taxon>Myxinidae</taxon>
        <taxon>Eptatretinae</taxon>
        <taxon>Eptatretus</taxon>
    </lineage>
</organism>